<keyword evidence="14 17" id="KW-0131">Cell cycle</keyword>
<evidence type="ECO:0000256" key="9">
    <source>
        <dbReference type="ARBA" id="ARBA00022827"/>
    </source>
</evidence>
<comment type="pathway">
    <text evidence="4 17">Cell wall biogenesis; peptidoglycan biosynthesis.</text>
</comment>
<evidence type="ECO:0000256" key="7">
    <source>
        <dbReference type="ARBA" id="ARBA00022618"/>
    </source>
</evidence>
<evidence type="ECO:0000259" key="18">
    <source>
        <dbReference type="PROSITE" id="PS51387"/>
    </source>
</evidence>
<feature type="active site" description="Proton donor" evidence="17">
    <location>
        <position position="304"/>
    </location>
</feature>
<dbReference type="AlphaFoldDB" id="A0A6I5NE87"/>
<dbReference type="HAMAP" id="MF_00037">
    <property type="entry name" value="MurB"/>
    <property type="match status" value="1"/>
</dbReference>
<dbReference type="EMBL" id="VYSG01000001">
    <property type="protein sequence ID" value="NEG69674.1"/>
    <property type="molecule type" value="Genomic_DNA"/>
</dbReference>
<dbReference type="Gene3D" id="3.30.43.10">
    <property type="entry name" value="Uridine Diphospho-n-acetylenolpyruvylglucosamine Reductase, domain 2"/>
    <property type="match status" value="1"/>
</dbReference>
<evidence type="ECO:0000256" key="2">
    <source>
        <dbReference type="ARBA" id="ARBA00003921"/>
    </source>
</evidence>
<dbReference type="GO" id="GO:0071555">
    <property type="term" value="P:cell wall organization"/>
    <property type="evidence" value="ECO:0007669"/>
    <property type="project" value="UniProtKB-KW"/>
</dbReference>
<dbReference type="InterPro" id="IPR006094">
    <property type="entry name" value="Oxid_FAD_bind_N"/>
</dbReference>
<dbReference type="Proteomes" id="UP000469292">
    <property type="component" value="Unassembled WGS sequence"/>
</dbReference>
<evidence type="ECO:0000256" key="17">
    <source>
        <dbReference type="HAMAP-Rule" id="MF_00037"/>
    </source>
</evidence>
<evidence type="ECO:0000256" key="3">
    <source>
        <dbReference type="ARBA" id="ARBA00004496"/>
    </source>
</evidence>
<feature type="active site" evidence="17">
    <location>
        <position position="157"/>
    </location>
</feature>
<comment type="similarity">
    <text evidence="5 17">Belongs to the MurB family.</text>
</comment>
<keyword evidence="6 17" id="KW-0963">Cytoplasm</keyword>
<dbReference type="InterPro" id="IPR016169">
    <property type="entry name" value="FAD-bd_PCMH_sub2"/>
</dbReference>
<evidence type="ECO:0000256" key="10">
    <source>
        <dbReference type="ARBA" id="ARBA00022857"/>
    </source>
</evidence>
<dbReference type="InterPro" id="IPR011601">
    <property type="entry name" value="MurB_C"/>
</dbReference>
<keyword evidence="12 17" id="KW-0573">Peptidoglycan synthesis</keyword>
<keyword evidence="9 17" id="KW-0274">FAD</keyword>
<comment type="catalytic activity">
    <reaction evidence="16 17">
        <text>UDP-N-acetyl-alpha-D-muramate + NADP(+) = UDP-N-acetyl-3-O-(1-carboxyvinyl)-alpha-D-glucosamine + NADPH + H(+)</text>
        <dbReference type="Rhea" id="RHEA:12248"/>
        <dbReference type="ChEBI" id="CHEBI:15378"/>
        <dbReference type="ChEBI" id="CHEBI:57783"/>
        <dbReference type="ChEBI" id="CHEBI:58349"/>
        <dbReference type="ChEBI" id="CHEBI:68483"/>
        <dbReference type="ChEBI" id="CHEBI:70757"/>
        <dbReference type="EC" id="1.3.1.98"/>
    </reaction>
</comment>
<comment type="cofactor">
    <cofactor evidence="1 17">
        <name>FAD</name>
        <dbReference type="ChEBI" id="CHEBI:57692"/>
    </cofactor>
</comment>
<evidence type="ECO:0000256" key="15">
    <source>
        <dbReference type="ARBA" id="ARBA00023316"/>
    </source>
</evidence>
<dbReference type="GO" id="GO:0005829">
    <property type="term" value="C:cytosol"/>
    <property type="evidence" value="ECO:0007669"/>
    <property type="project" value="TreeGrafter"/>
</dbReference>
<dbReference type="SUPFAM" id="SSF56194">
    <property type="entry name" value="Uridine diphospho-N-Acetylenolpyruvylglucosamine reductase, MurB, C-terminal domain"/>
    <property type="match status" value="1"/>
</dbReference>
<dbReference type="RefSeq" id="WP_163227566.1">
    <property type="nucleotide sequence ID" value="NZ_VYSG01000001.1"/>
</dbReference>
<evidence type="ECO:0000313" key="20">
    <source>
        <dbReference type="Proteomes" id="UP000469292"/>
    </source>
</evidence>
<name>A0A6I5NE87_9BIFI</name>
<dbReference type="Pfam" id="PF02873">
    <property type="entry name" value="MurB_C"/>
    <property type="match status" value="1"/>
</dbReference>
<keyword evidence="20" id="KW-1185">Reference proteome</keyword>
<evidence type="ECO:0000256" key="14">
    <source>
        <dbReference type="ARBA" id="ARBA00023306"/>
    </source>
</evidence>
<gene>
    <name evidence="17" type="primary">murB</name>
    <name evidence="19" type="ORF">F6S87_03385</name>
</gene>
<keyword evidence="15 17" id="KW-0961">Cell wall biogenesis/degradation</keyword>
<feature type="active site" evidence="17">
    <location>
        <position position="405"/>
    </location>
</feature>
<organism evidence="19 20">
    <name type="scientific">Bifidobacterium choloepi</name>
    <dbReference type="NCBI Taxonomy" id="2614131"/>
    <lineage>
        <taxon>Bacteria</taxon>
        <taxon>Bacillati</taxon>
        <taxon>Actinomycetota</taxon>
        <taxon>Actinomycetes</taxon>
        <taxon>Bifidobacteriales</taxon>
        <taxon>Bifidobacteriaceae</taxon>
        <taxon>Bifidobacterium</taxon>
    </lineage>
</organism>
<reference evidence="19 20" key="1">
    <citation type="submission" date="2019-09" db="EMBL/GenBank/DDBJ databases">
        <title>Phylogenetic characterization of a novel taxon of the genus Bifidobacterium: Bifidobacterium choloepi sp. nov.</title>
        <authorList>
            <person name="Modesto M."/>
            <person name="Satti M."/>
        </authorList>
    </citation>
    <scope>NUCLEOTIDE SEQUENCE [LARGE SCALE GENOMIC DNA]</scope>
    <source>
        <strain evidence="19 20">BRDM6</strain>
    </source>
</reference>
<dbReference type="SUPFAM" id="SSF56176">
    <property type="entry name" value="FAD-binding/transporter-associated domain-like"/>
    <property type="match status" value="1"/>
</dbReference>
<dbReference type="InterPro" id="IPR003170">
    <property type="entry name" value="MurB"/>
</dbReference>
<dbReference type="GO" id="GO:0008360">
    <property type="term" value="P:regulation of cell shape"/>
    <property type="evidence" value="ECO:0007669"/>
    <property type="project" value="UniProtKB-KW"/>
</dbReference>
<dbReference type="InterPro" id="IPR016167">
    <property type="entry name" value="FAD-bd_PCMH_sub1"/>
</dbReference>
<keyword evidence="10 17" id="KW-0521">NADP</keyword>
<keyword evidence="11 17" id="KW-0133">Cell shape</keyword>
<dbReference type="Gene3D" id="3.90.78.10">
    <property type="entry name" value="UDP-N-acetylenolpyruvoylglucosamine reductase, C-terminal domain"/>
    <property type="match status" value="1"/>
</dbReference>
<comment type="subcellular location">
    <subcellularLocation>
        <location evidence="3 17">Cytoplasm</location>
    </subcellularLocation>
</comment>
<comment type="caution">
    <text evidence="19">The sequence shown here is derived from an EMBL/GenBank/DDBJ whole genome shotgun (WGS) entry which is preliminary data.</text>
</comment>
<sequence length="414" mass="43304">MGVGGAIRTFVEPMSRVAVIEAVEDADSRGLPLCVVGGGSNILASSDAFDGVVVRDARRNITVPDEAAPVEGGDRTVHVSAEAGANWDDFVAFTVGIGLAGVEGLSGIPGTVGASVVQNIGAYGQEVASAVESVEVWDREAKKTMELAAADLKFGYRSSLLKSTMYSAPGVPADRFFPTPRYVVLSVTFALQHAVTGTVGYAQLAKALGVELGAAMPIARIRSAVLKVRAAKGMLEDATRYLNPAMQSTKRQANIDEAIREQEAHRLEDDGRQASDDPSAARIADGIALGEGYVTDWNRHSCGSFFMNPILSAGDAARLPDDAPRFDATLPDGTAGVKTSAAWLIDHAGFHKGYKVAPDARASLSTLHTLALTNRGGATSADLLALARAVRDGVRAKFGVTLVPEPVFVGLSLD</sequence>
<evidence type="ECO:0000256" key="16">
    <source>
        <dbReference type="ARBA" id="ARBA00048914"/>
    </source>
</evidence>
<dbReference type="PANTHER" id="PTHR21071">
    <property type="entry name" value="UDP-N-ACETYLENOLPYRUVOYLGLUCOSAMINE REDUCTASE"/>
    <property type="match status" value="1"/>
</dbReference>
<dbReference type="InterPro" id="IPR036635">
    <property type="entry name" value="MurB_C_sf"/>
</dbReference>
<evidence type="ECO:0000256" key="13">
    <source>
        <dbReference type="ARBA" id="ARBA00023002"/>
    </source>
</evidence>
<evidence type="ECO:0000256" key="6">
    <source>
        <dbReference type="ARBA" id="ARBA00022490"/>
    </source>
</evidence>
<feature type="domain" description="FAD-binding PCMH-type" evidence="18">
    <location>
        <begin position="3"/>
        <end position="194"/>
    </location>
</feature>
<dbReference type="GO" id="GO:0051301">
    <property type="term" value="P:cell division"/>
    <property type="evidence" value="ECO:0007669"/>
    <property type="project" value="UniProtKB-KW"/>
</dbReference>
<dbReference type="PROSITE" id="PS51387">
    <property type="entry name" value="FAD_PCMH"/>
    <property type="match status" value="1"/>
</dbReference>
<evidence type="ECO:0000256" key="1">
    <source>
        <dbReference type="ARBA" id="ARBA00001974"/>
    </source>
</evidence>
<protein>
    <recommendedName>
        <fullName evidence="17">UDP-N-acetylenolpyruvoylglucosamine reductase</fullName>
        <ecNumber evidence="17">1.3.1.98</ecNumber>
    </recommendedName>
    <alternativeName>
        <fullName evidence="17">UDP-N-acetylmuramate dehydrogenase</fullName>
    </alternativeName>
</protein>
<comment type="function">
    <text evidence="2 17">Cell wall formation.</text>
</comment>
<dbReference type="UniPathway" id="UPA00219"/>
<dbReference type="Gene3D" id="3.30.465.10">
    <property type="match status" value="1"/>
</dbReference>
<evidence type="ECO:0000313" key="19">
    <source>
        <dbReference type="EMBL" id="NEG69674.1"/>
    </source>
</evidence>
<evidence type="ECO:0000256" key="12">
    <source>
        <dbReference type="ARBA" id="ARBA00022984"/>
    </source>
</evidence>
<keyword evidence="7 17" id="KW-0132">Cell division</keyword>
<dbReference type="EC" id="1.3.1.98" evidence="17"/>
<dbReference type="InterPro" id="IPR036318">
    <property type="entry name" value="FAD-bd_PCMH-like_sf"/>
</dbReference>
<dbReference type="PANTHER" id="PTHR21071:SF4">
    <property type="entry name" value="UDP-N-ACETYLENOLPYRUVOYLGLUCOSAMINE REDUCTASE"/>
    <property type="match status" value="1"/>
</dbReference>
<dbReference type="InterPro" id="IPR016166">
    <property type="entry name" value="FAD-bd_PCMH"/>
</dbReference>
<dbReference type="Pfam" id="PF01565">
    <property type="entry name" value="FAD_binding_4"/>
    <property type="match status" value="1"/>
</dbReference>
<dbReference type="GO" id="GO:0008762">
    <property type="term" value="F:UDP-N-acetylmuramate dehydrogenase activity"/>
    <property type="evidence" value="ECO:0007669"/>
    <property type="project" value="UniProtKB-UniRule"/>
</dbReference>
<evidence type="ECO:0000256" key="4">
    <source>
        <dbReference type="ARBA" id="ARBA00004752"/>
    </source>
</evidence>
<evidence type="ECO:0000256" key="11">
    <source>
        <dbReference type="ARBA" id="ARBA00022960"/>
    </source>
</evidence>
<keyword evidence="8 17" id="KW-0285">Flavoprotein</keyword>
<keyword evidence="13 17" id="KW-0560">Oxidoreductase</keyword>
<accession>A0A6I5NE87</accession>
<evidence type="ECO:0000256" key="5">
    <source>
        <dbReference type="ARBA" id="ARBA00010485"/>
    </source>
</evidence>
<evidence type="ECO:0000256" key="8">
    <source>
        <dbReference type="ARBA" id="ARBA00022630"/>
    </source>
</evidence>
<dbReference type="GO" id="GO:0071949">
    <property type="term" value="F:FAD binding"/>
    <property type="evidence" value="ECO:0007669"/>
    <property type="project" value="InterPro"/>
</dbReference>
<dbReference type="GO" id="GO:0009252">
    <property type="term" value="P:peptidoglycan biosynthetic process"/>
    <property type="evidence" value="ECO:0007669"/>
    <property type="project" value="UniProtKB-UniRule"/>
</dbReference>
<proteinExistence type="inferred from homology"/>